<sequence>MKFKLLFILSFIFYIQINAQSYIFGKISSEDLTEVPAVTVINIRTNEQVLTNRDGHFMVSGREGDILRFFKSGYERIDRKVSKENLVSPMNVQLTRAAQLIAEVEIKKGLSGDLKIDSKTFNPPKKVEKLKAEINNYLKQKSDPRILAARPGEFVQPKGQGFSIGKVKNKWDDLDLSNYLAYALGDQYFADLKIEKPFIHHFITYILTGGFERQKILKYGFVSDADLRRFQNAVLMRIDSYKAPQTQK</sequence>
<evidence type="ECO:0000313" key="2">
    <source>
        <dbReference type="Proteomes" id="UP000028713"/>
    </source>
</evidence>
<keyword evidence="2" id="KW-1185">Reference proteome</keyword>
<evidence type="ECO:0000313" key="1">
    <source>
        <dbReference type="EMBL" id="KFE98822.1"/>
    </source>
</evidence>
<dbReference type="Proteomes" id="UP000028713">
    <property type="component" value="Unassembled WGS sequence"/>
</dbReference>
<gene>
    <name evidence="1" type="ORF">IX39_15515</name>
</gene>
<dbReference type="InterPro" id="IPR008969">
    <property type="entry name" value="CarboxyPept-like_regulatory"/>
</dbReference>
<dbReference type="RefSeq" id="WP_034678108.1">
    <property type="nucleotide sequence ID" value="NZ_FPAP01000002.1"/>
</dbReference>
<comment type="caution">
    <text evidence="1">The sequence shown here is derived from an EMBL/GenBank/DDBJ whole genome shotgun (WGS) entry which is preliminary data.</text>
</comment>
<organism evidence="1 2">
    <name type="scientific">Chryseobacterium formosense</name>
    <dbReference type="NCBI Taxonomy" id="236814"/>
    <lineage>
        <taxon>Bacteria</taxon>
        <taxon>Pseudomonadati</taxon>
        <taxon>Bacteroidota</taxon>
        <taxon>Flavobacteriia</taxon>
        <taxon>Flavobacteriales</taxon>
        <taxon>Weeksellaceae</taxon>
        <taxon>Chryseobacterium group</taxon>
        <taxon>Chryseobacterium</taxon>
    </lineage>
</organism>
<reference evidence="1 2" key="1">
    <citation type="submission" date="2014-07" db="EMBL/GenBank/DDBJ databases">
        <title>Genome of Chryseobacterium formosense LMG 24722.</title>
        <authorList>
            <person name="Pipes S.E."/>
            <person name="Stropko S.J."/>
            <person name="Newman J.D."/>
        </authorList>
    </citation>
    <scope>NUCLEOTIDE SEQUENCE [LARGE SCALE GENOMIC DNA]</scope>
    <source>
        <strain evidence="1 2">LMG 24722</strain>
    </source>
</reference>
<dbReference type="eggNOG" id="ENOG5032UWF">
    <property type="taxonomic scope" value="Bacteria"/>
</dbReference>
<dbReference type="EMBL" id="JPRP01000002">
    <property type="protein sequence ID" value="KFE98822.1"/>
    <property type="molecule type" value="Genomic_DNA"/>
</dbReference>
<name>A0A085Z309_9FLAO</name>
<accession>A0A085Z309</accession>
<dbReference type="OrthoDB" id="1450858at2"/>
<protein>
    <recommendedName>
        <fullName evidence="3">Carboxypeptidase regulatory-like domain-containing protein</fullName>
    </recommendedName>
</protein>
<dbReference type="AlphaFoldDB" id="A0A085Z309"/>
<evidence type="ECO:0008006" key="3">
    <source>
        <dbReference type="Google" id="ProtNLM"/>
    </source>
</evidence>
<dbReference type="STRING" id="236814.IX39_15515"/>
<proteinExistence type="predicted"/>
<dbReference type="SUPFAM" id="SSF49464">
    <property type="entry name" value="Carboxypeptidase regulatory domain-like"/>
    <property type="match status" value="1"/>
</dbReference>